<gene>
    <name evidence="2" type="ORF">PXEA_LOCUS27332</name>
</gene>
<keyword evidence="3" id="KW-1185">Reference proteome</keyword>
<accession>A0A3S5AWF1</accession>
<evidence type="ECO:0000313" key="3">
    <source>
        <dbReference type="Proteomes" id="UP000784294"/>
    </source>
</evidence>
<comment type="caution">
    <text evidence="2">The sequence shown here is derived from an EMBL/GenBank/DDBJ whole genome shotgun (WGS) entry which is preliminary data.</text>
</comment>
<proteinExistence type="predicted"/>
<dbReference type="AlphaFoldDB" id="A0A3S5AWF1"/>
<name>A0A3S5AWF1_9PLAT</name>
<dbReference type="EMBL" id="CAAALY010246616">
    <property type="protein sequence ID" value="VEL33892.1"/>
    <property type="molecule type" value="Genomic_DNA"/>
</dbReference>
<protein>
    <submittedName>
        <fullName evidence="2">Uncharacterized protein</fullName>
    </submittedName>
</protein>
<dbReference type="Proteomes" id="UP000784294">
    <property type="component" value="Unassembled WGS sequence"/>
</dbReference>
<feature type="region of interest" description="Disordered" evidence="1">
    <location>
        <begin position="1"/>
        <end position="60"/>
    </location>
</feature>
<reference evidence="2" key="1">
    <citation type="submission" date="2018-11" db="EMBL/GenBank/DDBJ databases">
        <authorList>
            <consortium name="Pathogen Informatics"/>
        </authorList>
    </citation>
    <scope>NUCLEOTIDE SEQUENCE</scope>
</reference>
<organism evidence="2 3">
    <name type="scientific">Protopolystoma xenopodis</name>
    <dbReference type="NCBI Taxonomy" id="117903"/>
    <lineage>
        <taxon>Eukaryota</taxon>
        <taxon>Metazoa</taxon>
        <taxon>Spiralia</taxon>
        <taxon>Lophotrochozoa</taxon>
        <taxon>Platyhelminthes</taxon>
        <taxon>Monogenea</taxon>
        <taxon>Polyopisthocotylea</taxon>
        <taxon>Polystomatidea</taxon>
        <taxon>Polystomatidae</taxon>
        <taxon>Protopolystoma</taxon>
    </lineage>
</organism>
<evidence type="ECO:0000313" key="2">
    <source>
        <dbReference type="EMBL" id="VEL33892.1"/>
    </source>
</evidence>
<sequence>MLSWAVSADEHRRLVDDRQDGSQKRDTGKRENDFRRSQLRRKGFSEAAMPSDQSPVRHRL</sequence>
<feature type="compositionally biased region" description="Basic and acidic residues" evidence="1">
    <location>
        <begin position="8"/>
        <end position="36"/>
    </location>
</feature>
<evidence type="ECO:0000256" key="1">
    <source>
        <dbReference type="SAM" id="MobiDB-lite"/>
    </source>
</evidence>